<evidence type="ECO:0000256" key="2">
    <source>
        <dbReference type="ARBA" id="ARBA00006275"/>
    </source>
</evidence>
<comment type="subcellular location">
    <subcellularLocation>
        <location evidence="1">Cell outer membrane</location>
    </subcellularLocation>
</comment>
<sequence length="568" mass="64574">MKKHLYFILFLLTLGSCKKDFLEKLPLDTATDETFWTSESNVRLFTWGFYPLYFKGYASGFDLSWGGYFSGQSLNDDFAPTNPATFTSVVPPSGGGWSFVNVRKANILIDRIKRVPMPEEAINHWTGVGRFFRGLEYANLVKAFGDVPWYDQPLDENAAELYKPRDSRVLVMDNVLADFKFAAEHVRTEDGSTGEKGLIVNKDVVLAFMSRVFLFEGTFLKYHNIDQSKAAEYLEASKWAAYELINSGRYSVNTNYRNLFSSVSLAGNPEIILYRQYDKAQITHSLMSYVNRESQTGVSKDLIESYLMNDGLPITQSSKYKGDQTIQNVMADRDPRINETFATQIRLNGDPALKYANYSTSGYIVHKFLNESLKDANEGLSSSNITDAPVIRYGEVLMNYVEASAELGSLTQNDLDISINVLRDRPGINLPHLQVIGNSPAVNGIVYDDPKRDPQVSGILWEIRRERRIELAMEGFRLSDLRRWKKLEYTDNFNRPDINRGAWIRKTDYANLSNVVIENGAEEGYIIPAARQAYRAFNNDKVYLDPIPLDQIKLYADQGVELKQNPGW</sequence>
<dbReference type="Proteomes" id="UP001589774">
    <property type="component" value="Unassembled WGS sequence"/>
</dbReference>
<dbReference type="InterPro" id="IPR011990">
    <property type="entry name" value="TPR-like_helical_dom_sf"/>
</dbReference>
<protein>
    <submittedName>
        <fullName evidence="7">RagB/SusD family nutrient uptake outer membrane protein</fullName>
    </submittedName>
</protein>
<evidence type="ECO:0000256" key="1">
    <source>
        <dbReference type="ARBA" id="ARBA00004442"/>
    </source>
</evidence>
<dbReference type="InterPro" id="IPR012944">
    <property type="entry name" value="SusD_RagB_dom"/>
</dbReference>
<reference evidence="7 8" key="1">
    <citation type="submission" date="2024-09" db="EMBL/GenBank/DDBJ databases">
        <authorList>
            <person name="Sun Q."/>
            <person name="Mori K."/>
        </authorList>
    </citation>
    <scope>NUCLEOTIDE SEQUENCE [LARGE SCALE GENOMIC DNA]</scope>
    <source>
        <strain evidence="7 8">CCM 7765</strain>
    </source>
</reference>
<evidence type="ECO:0000313" key="7">
    <source>
        <dbReference type="EMBL" id="MFC0319084.1"/>
    </source>
</evidence>
<feature type="domain" description="RagB/SusD" evidence="6">
    <location>
        <begin position="295"/>
        <end position="568"/>
    </location>
</feature>
<dbReference type="Gene3D" id="1.25.40.390">
    <property type="match status" value="1"/>
</dbReference>
<keyword evidence="4" id="KW-0472">Membrane</keyword>
<evidence type="ECO:0000256" key="5">
    <source>
        <dbReference type="ARBA" id="ARBA00023237"/>
    </source>
</evidence>
<accession>A0ABV6HJK9</accession>
<organism evidence="7 8">
    <name type="scientific">Olivibacter oleidegradans</name>
    <dbReference type="NCBI Taxonomy" id="760123"/>
    <lineage>
        <taxon>Bacteria</taxon>
        <taxon>Pseudomonadati</taxon>
        <taxon>Bacteroidota</taxon>
        <taxon>Sphingobacteriia</taxon>
        <taxon>Sphingobacteriales</taxon>
        <taxon>Sphingobacteriaceae</taxon>
        <taxon>Olivibacter</taxon>
    </lineage>
</organism>
<name>A0ABV6HJK9_9SPHI</name>
<proteinExistence type="inferred from homology"/>
<dbReference type="RefSeq" id="WP_013666524.1">
    <property type="nucleotide sequence ID" value="NZ_JBHLWO010000002.1"/>
</dbReference>
<gene>
    <name evidence="7" type="ORF">ACFFI0_12240</name>
</gene>
<keyword evidence="5" id="KW-0998">Cell outer membrane</keyword>
<dbReference type="Pfam" id="PF07980">
    <property type="entry name" value="SusD_RagB"/>
    <property type="match status" value="1"/>
</dbReference>
<comment type="similarity">
    <text evidence="2">Belongs to the SusD family.</text>
</comment>
<dbReference type="SUPFAM" id="SSF48452">
    <property type="entry name" value="TPR-like"/>
    <property type="match status" value="1"/>
</dbReference>
<evidence type="ECO:0000256" key="3">
    <source>
        <dbReference type="ARBA" id="ARBA00022729"/>
    </source>
</evidence>
<keyword evidence="3" id="KW-0732">Signal</keyword>
<comment type="caution">
    <text evidence="7">The sequence shown here is derived from an EMBL/GenBank/DDBJ whole genome shotgun (WGS) entry which is preliminary data.</text>
</comment>
<dbReference type="EMBL" id="JBHLWO010000002">
    <property type="protein sequence ID" value="MFC0319084.1"/>
    <property type="molecule type" value="Genomic_DNA"/>
</dbReference>
<evidence type="ECO:0000259" key="6">
    <source>
        <dbReference type="Pfam" id="PF07980"/>
    </source>
</evidence>
<keyword evidence="8" id="KW-1185">Reference proteome</keyword>
<evidence type="ECO:0000313" key="8">
    <source>
        <dbReference type="Proteomes" id="UP001589774"/>
    </source>
</evidence>
<evidence type="ECO:0000256" key="4">
    <source>
        <dbReference type="ARBA" id="ARBA00023136"/>
    </source>
</evidence>
<dbReference type="PROSITE" id="PS51257">
    <property type="entry name" value="PROKAR_LIPOPROTEIN"/>
    <property type="match status" value="1"/>
</dbReference>